<reference evidence="3" key="1">
    <citation type="submission" date="2022-10" db="EMBL/GenBank/DDBJ databases">
        <authorList>
            <person name="Mo P."/>
        </authorList>
    </citation>
    <scope>NUCLEOTIDE SEQUENCE</scope>
    <source>
        <strain evidence="3">HUAS 13-4</strain>
    </source>
</reference>
<protein>
    <submittedName>
        <fullName evidence="3">Mu transposase C-terminal domain-containing protein</fullName>
    </submittedName>
</protein>
<proteinExistence type="predicted"/>
<dbReference type="InterPro" id="IPR015378">
    <property type="entry name" value="Transposase-like_Mu_C"/>
</dbReference>
<keyword evidence="4" id="KW-1185">Reference proteome</keyword>
<name>A0ABY6E2B1_9ACTN</name>
<organism evidence="3 4">
    <name type="scientific">Streptomyces cynarae</name>
    <dbReference type="NCBI Taxonomy" id="2981134"/>
    <lineage>
        <taxon>Bacteria</taxon>
        <taxon>Bacillati</taxon>
        <taxon>Actinomycetota</taxon>
        <taxon>Actinomycetes</taxon>
        <taxon>Kitasatosporales</taxon>
        <taxon>Streptomycetaceae</taxon>
        <taxon>Streptomyces</taxon>
    </lineage>
</organism>
<evidence type="ECO:0000313" key="4">
    <source>
        <dbReference type="Proteomes" id="UP001061298"/>
    </source>
</evidence>
<evidence type="ECO:0000259" key="2">
    <source>
        <dbReference type="SMART" id="SM00382"/>
    </source>
</evidence>
<feature type="compositionally biased region" description="Low complexity" evidence="1">
    <location>
        <begin position="561"/>
        <end position="572"/>
    </location>
</feature>
<dbReference type="SMART" id="SM00382">
    <property type="entry name" value="AAA"/>
    <property type="match status" value="1"/>
</dbReference>
<dbReference type="Pfam" id="PF13401">
    <property type="entry name" value="AAA_22"/>
    <property type="match status" value="1"/>
</dbReference>
<feature type="region of interest" description="Disordered" evidence="1">
    <location>
        <begin position="540"/>
        <end position="572"/>
    </location>
</feature>
<dbReference type="InterPro" id="IPR003593">
    <property type="entry name" value="AAA+_ATPase"/>
</dbReference>
<dbReference type="Pfam" id="PF09299">
    <property type="entry name" value="Mu-transpos_C"/>
    <property type="match status" value="1"/>
</dbReference>
<dbReference type="InterPro" id="IPR049945">
    <property type="entry name" value="AAA_22"/>
</dbReference>
<evidence type="ECO:0000256" key="1">
    <source>
        <dbReference type="SAM" id="MobiDB-lite"/>
    </source>
</evidence>
<feature type="region of interest" description="Disordered" evidence="1">
    <location>
        <begin position="485"/>
        <end position="504"/>
    </location>
</feature>
<dbReference type="InterPro" id="IPR027417">
    <property type="entry name" value="P-loop_NTPase"/>
</dbReference>
<evidence type="ECO:0000313" key="3">
    <source>
        <dbReference type="EMBL" id="UXY20387.1"/>
    </source>
</evidence>
<accession>A0ABY6E2B1</accession>
<dbReference type="SUPFAM" id="SSF52540">
    <property type="entry name" value="P-loop containing nucleoside triphosphate hydrolases"/>
    <property type="match status" value="1"/>
</dbReference>
<feature type="compositionally biased region" description="Polar residues" evidence="1">
    <location>
        <begin position="494"/>
        <end position="504"/>
    </location>
</feature>
<feature type="domain" description="AAA+ ATPase" evidence="2">
    <location>
        <begin position="614"/>
        <end position="762"/>
    </location>
</feature>
<dbReference type="EMBL" id="CP106793">
    <property type="protein sequence ID" value="UXY20387.1"/>
    <property type="molecule type" value="Genomic_DNA"/>
</dbReference>
<gene>
    <name evidence="3" type="ORF">N8I84_17925</name>
</gene>
<sequence length="838" mass="91960">MNVSWPQRLGLGDRVRLGGRAWVVSRVALGVVELTDPFGDVRQTGIPELVRSADFDVLEQGPRSSPIRGPSATEASLERARWWERHIVEVITGLPFGADPENVPRAEYDPAVRSLREREEAKASELRAAGVASASARTVRRRRQHYQVWGLEGLIDGRAVREPTPGSRQDPRVLKVLLSLVSDDARQGRTYSAEHYRQATAKMLKSLYGSGTVALPSRSTFQRLVNDLVSWQGRAEGIPVVGAAGIRLSRPGERVHVSTVPLALPSRLAHLAKRPLLMTVAMDELTWSVCTLMVYSSRQSLDAPLLLARLCNPPVLRDAETHSRGPEFRAVPLIIPESLVLDRHPLRRRRIFMDACRELGIHVGVHHPSMKLESERITTRLVTLLNAELANFGADLPSDEAALTSRLQVRAEQWVESVWQHQPQWALQEVAGGWEQPTPSSAYEASVARLGWVHLPPGERLALGLLPSVERRVGAHGIEVRGRRYDSAELRPSGSATESTRSVPPQLVQTRFDPHDIRQVWVDTETGTCLRIPLARKNSISRPPRHRGRDAVGVGLSNGRPSSSGVPAPSASLDHTQERLAYHARLPVLQTPFLREVLKLGDRLTVLNRTAVGGRHGLLITGPPRSGKTTALQELERRFTGPLNEGLCRGRVVRLRLHPADNARTVLEKLADSLDLPSLPRSVSAASDAAREALLASGTAVVLVDDAFSAGLRTTLKDSPVDALCFVAEQVPTTFVYTGTEEEGPLTVPGTLAGRLAHLAATPMPYGKDWVRLVEDLDDDLRLRQQEPGALVRLASVLHTRTGGWAGTLAHLVRSAAIEAILTGREEITEQDFDLIIV</sequence>
<dbReference type="RefSeq" id="WP_263230479.1">
    <property type="nucleotide sequence ID" value="NZ_CP106793.1"/>
</dbReference>
<dbReference type="Proteomes" id="UP001061298">
    <property type="component" value="Chromosome"/>
</dbReference>
<dbReference type="Gene3D" id="3.40.50.300">
    <property type="entry name" value="P-loop containing nucleotide triphosphate hydrolases"/>
    <property type="match status" value="1"/>
</dbReference>